<feature type="transmembrane region" description="Helical" evidence="1">
    <location>
        <begin position="459"/>
        <end position="477"/>
    </location>
</feature>
<name>A0A8T5UXQ5_9EURY</name>
<keyword evidence="1" id="KW-0472">Membrane</keyword>
<gene>
    <name evidence="4" type="ORF">K8N75_11675</name>
</gene>
<organism evidence="4 5">
    <name type="scientific">Methanobacterium spitsbergense</name>
    <dbReference type="NCBI Taxonomy" id="2874285"/>
    <lineage>
        <taxon>Archaea</taxon>
        <taxon>Methanobacteriati</taxon>
        <taxon>Methanobacteriota</taxon>
        <taxon>Methanomada group</taxon>
        <taxon>Methanobacteria</taxon>
        <taxon>Methanobacteriales</taxon>
        <taxon>Methanobacteriaceae</taxon>
        <taxon>Methanobacterium</taxon>
    </lineage>
</organism>
<protein>
    <submittedName>
        <fullName evidence="4">DUF2207 domain-containing protein</fullName>
    </submittedName>
</protein>
<dbReference type="Pfam" id="PF20990">
    <property type="entry name" value="DUF2207_C"/>
    <property type="match status" value="1"/>
</dbReference>
<keyword evidence="1" id="KW-1133">Transmembrane helix</keyword>
<dbReference type="AlphaFoldDB" id="A0A8T5UXQ5"/>
<evidence type="ECO:0000259" key="3">
    <source>
        <dbReference type="Pfam" id="PF20990"/>
    </source>
</evidence>
<dbReference type="InterPro" id="IPR018702">
    <property type="entry name" value="DUF2207"/>
</dbReference>
<reference evidence="5" key="1">
    <citation type="journal article" date="2022" name="Microbiol. Resour. Announc.">
        <title>Draft Genome Sequence of a Methanogenic Archaeon from West Spitsbergen Permafrost.</title>
        <authorList>
            <person name="Trubitsyn V."/>
            <person name="Rivkina E."/>
            <person name="Shcherbakova V."/>
        </authorList>
    </citation>
    <scope>NUCLEOTIDE SEQUENCE [LARGE SCALE GENOMIC DNA]</scope>
    <source>
        <strain evidence="5">VT</strain>
    </source>
</reference>
<keyword evidence="1" id="KW-0812">Transmembrane</keyword>
<feature type="transmembrane region" description="Helical" evidence="1">
    <location>
        <begin position="248"/>
        <end position="269"/>
    </location>
</feature>
<evidence type="ECO:0000259" key="2">
    <source>
        <dbReference type="Pfam" id="PF09972"/>
    </source>
</evidence>
<dbReference type="RefSeq" id="WP_223792242.1">
    <property type="nucleotide sequence ID" value="NZ_JAIOUQ010000014.1"/>
</dbReference>
<proteinExistence type="predicted"/>
<feature type="domain" description="Predicted membrane protein YciQ-like C-terminal" evidence="3">
    <location>
        <begin position="281"/>
        <end position="540"/>
    </location>
</feature>
<dbReference type="Pfam" id="PF09972">
    <property type="entry name" value="DUF2207"/>
    <property type="match status" value="1"/>
</dbReference>
<evidence type="ECO:0000313" key="5">
    <source>
        <dbReference type="Proteomes" id="UP000825933"/>
    </source>
</evidence>
<accession>A0A8T5UXQ5</accession>
<dbReference type="Proteomes" id="UP000825933">
    <property type="component" value="Unassembled WGS sequence"/>
</dbReference>
<sequence>MDKKVYLTLILFFSLSVMAGAGASFAADRSYTIPILNEDLFVQSDGTLHVVETIHYSFSGTYNGIYRDIPVTSPQQLTNITVSADGAYTSYKLIDQGTTKRIQVYLYSDAAKNTPITNRNVNVTIEYDFLHGIKSYNDIAELQYQLVGTSWAVDIGQVVANIHLNSNTGVQYWLNPPYFAAGSSWDNNTLHVTSTNVPSGQYFEVRMVIPKSQFAANPVNANIINQNGLNEILKIQKDYQNSLNFKTAMYEILAVLMFLALFIPLFIYLRFGREPKIDYRAEYERDIPTDDPPAIVNAICGPGFSKKVGVPDMDGFKATIMDLINRKYFILQNQPSEKEGYGADGSMFLKVNPEQDSSTLKRFELNVMNFLTQFEEDGVISMDAISDDLSNRESAKSFRETYMGWVDNIKNQFLNDSELNKFFNKKGDSYIKIFGGIGLAVSVIVFICALMDSLPAADIALVMSIVLGVVAIISLILPEKIAGQWTTYGEEYDAKWNNFKKYIKDFSLIKEYPPESIVIWNKYLVYATALGAADAVRKAMELYVPKDELQGSDIYMFHYYGGYLLLSNAFDTGISTATAGSGGDFGGVGDVGGGFGGGGGGAF</sequence>
<evidence type="ECO:0000313" key="4">
    <source>
        <dbReference type="EMBL" id="MBZ2166696.1"/>
    </source>
</evidence>
<dbReference type="InterPro" id="IPR048389">
    <property type="entry name" value="YciQ-like_C"/>
</dbReference>
<feature type="domain" description="DUF2207" evidence="2">
    <location>
        <begin position="37"/>
        <end position="208"/>
    </location>
</feature>
<keyword evidence="5" id="KW-1185">Reference proteome</keyword>
<comment type="caution">
    <text evidence="4">The sequence shown here is derived from an EMBL/GenBank/DDBJ whole genome shotgun (WGS) entry which is preliminary data.</text>
</comment>
<feature type="transmembrane region" description="Helical" evidence="1">
    <location>
        <begin position="430"/>
        <end position="453"/>
    </location>
</feature>
<dbReference type="EMBL" id="JAIOUQ010000014">
    <property type="protein sequence ID" value="MBZ2166696.1"/>
    <property type="molecule type" value="Genomic_DNA"/>
</dbReference>
<evidence type="ECO:0000256" key="1">
    <source>
        <dbReference type="SAM" id="Phobius"/>
    </source>
</evidence>